<dbReference type="GeneID" id="28824787"/>
<dbReference type="AlphaFoldDB" id="A0A194X825"/>
<dbReference type="Proteomes" id="UP000070700">
    <property type="component" value="Unassembled WGS sequence"/>
</dbReference>
<sequence>MPQLIEKQILDAPIWSILLVNGKEGIFSMGGTSVASDREVERETADDLDRIGGHQSRQEEHGRNEHNSRKSEDDLNEWKWIKVQGAEGWWQVLMRGIWIDGVKILANQPAVLDVNTPFIIAPPLAARTFYSSISGSKQLPPPFDQFTAYPCFNPPRVHFEFASWNFEVLKGKRDQGTFSPGGRFSLGRMTTGSGYCLGIVVESRMGARAAEARESKSGVKVEGGDGLSDVWVIGEPFFRDVQIAFNWRDKLVGMQRA</sequence>
<dbReference type="InterPro" id="IPR033121">
    <property type="entry name" value="PEPTIDASE_A1"/>
</dbReference>
<name>A0A194X825_MOLSC</name>
<protein>
    <recommendedName>
        <fullName evidence="2">Peptidase A1 domain-containing protein</fullName>
    </recommendedName>
</protein>
<dbReference type="SUPFAM" id="SSF50630">
    <property type="entry name" value="Acid proteases"/>
    <property type="match status" value="1"/>
</dbReference>
<gene>
    <name evidence="3" type="ORF">LY89DRAFT_685326</name>
</gene>
<dbReference type="InParanoid" id="A0A194X825"/>
<dbReference type="OrthoDB" id="15189at2759"/>
<organism evidence="3 4">
    <name type="scientific">Mollisia scopiformis</name>
    <name type="common">Conifer needle endophyte fungus</name>
    <name type="synonym">Phialocephala scopiformis</name>
    <dbReference type="NCBI Taxonomy" id="149040"/>
    <lineage>
        <taxon>Eukaryota</taxon>
        <taxon>Fungi</taxon>
        <taxon>Dikarya</taxon>
        <taxon>Ascomycota</taxon>
        <taxon>Pezizomycotina</taxon>
        <taxon>Leotiomycetes</taxon>
        <taxon>Helotiales</taxon>
        <taxon>Mollisiaceae</taxon>
        <taxon>Mollisia</taxon>
    </lineage>
</organism>
<dbReference type="KEGG" id="psco:LY89DRAFT_685326"/>
<dbReference type="RefSeq" id="XP_018070671.1">
    <property type="nucleotide sequence ID" value="XM_018215061.1"/>
</dbReference>
<reference evidence="3 4" key="1">
    <citation type="submission" date="2015-10" db="EMBL/GenBank/DDBJ databases">
        <title>Full genome of DAOMC 229536 Phialocephala scopiformis, a fungal endophyte of spruce producing the potent anti-insectan compound rugulosin.</title>
        <authorList>
            <consortium name="DOE Joint Genome Institute"/>
            <person name="Walker A.K."/>
            <person name="Frasz S.L."/>
            <person name="Seifert K.A."/>
            <person name="Miller J.D."/>
            <person name="Mondo S.J."/>
            <person name="Labutti K."/>
            <person name="Lipzen A."/>
            <person name="Dockter R."/>
            <person name="Kennedy M."/>
            <person name="Grigoriev I.V."/>
            <person name="Spatafora J.W."/>
        </authorList>
    </citation>
    <scope>NUCLEOTIDE SEQUENCE [LARGE SCALE GENOMIC DNA]</scope>
    <source>
        <strain evidence="3 4">CBS 120377</strain>
    </source>
</reference>
<proteinExistence type="predicted"/>
<dbReference type="InterPro" id="IPR021109">
    <property type="entry name" value="Peptidase_aspartic_dom_sf"/>
</dbReference>
<dbReference type="EMBL" id="KQ947416">
    <property type="protein sequence ID" value="KUJ16316.1"/>
    <property type="molecule type" value="Genomic_DNA"/>
</dbReference>
<dbReference type="PROSITE" id="PS51767">
    <property type="entry name" value="PEPTIDASE_A1"/>
    <property type="match status" value="1"/>
</dbReference>
<keyword evidence="4" id="KW-1185">Reference proteome</keyword>
<evidence type="ECO:0000313" key="4">
    <source>
        <dbReference type="Proteomes" id="UP000070700"/>
    </source>
</evidence>
<feature type="region of interest" description="Disordered" evidence="1">
    <location>
        <begin position="36"/>
        <end position="71"/>
    </location>
</feature>
<evidence type="ECO:0000256" key="1">
    <source>
        <dbReference type="SAM" id="MobiDB-lite"/>
    </source>
</evidence>
<evidence type="ECO:0000259" key="2">
    <source>
        <dbReference type="PROSITE" id="PS51767"/>
    </source>
</evidence>
<accession>A0A194X825</accession>
<feature type="domain" description="Peptidase A1" evidence="2">
    <location>
        <begin position="1"/>
        <end position="255"/>
    </location>
</feature>
<dbReference type="STRING" id="149040.A0A194X825"/>
<evidence type="ECO:0000313" key="3">
    <source>
        <dbReference type="EMBL" id="KUJ16316.1"/>
    </source>
</evidence>
<dbReference type="Gene3D" id="2.40.70.10">
    <property type="entry name" value="Acid Proteases"/>
    <property type="match status" value="1"/>
</dbReference>